<organism evidence="8 9">
    <name type="scientific">Hapsidospora chrysogenum (strain ATCC 11550 / CBS 779.69 / DSM 880 / IAM 14645 / JCM 23072 / IMI 49137)</name>
    <name type="common">Acremonium chrysogenum</name>
    <dbReference type="NCBI Taxonomy" id="857340"/>
    <lineage>
        <taxon>Eukaryota</taxon>
        <taxon>Fungi</taxon>
        <taxon>Dikarya</taxon>
        <taxon>Ascomycota</taxon>
        <taxon>Pezizomycotina</taxon>
        <taxon>Sordariomycetes</taxon>
        <taxon>Hypocreomycetidae</taxon>
        <taxon>Hypocreales</taxon>
        <taxon>Bionectriaceae</taxon>
        <taxon>Hapsidospora</taxon>
    </lineage>
</organism>
<feature type="compositionally biased region" description="Pro residues" evidence="6">
    <location>
        <begin position="591"/>
        <end position="601"/>
    </location>
</feature>
<sequence>MAPPDLTSPGGSSNSGGSPAGYGRSCTNCSRAKCKCILRAPGTSCERCHRLGKECNPIQATRKRVEKRYTSSRTAQLEEKLDDLVSILRSSQGGSIPHPRAAAHYPASTSSCEVPDNPNPQISRLDSLATAATASGPHAGYCSPSTSHNHPNYNANDAQSEPTPAEAEVYLQKFKAWLKNFPFMYISPDVTAHDLRRERPFLWLAIMTITTMSVPQMSVLKHRIRQEIAEIVVVRHEPSIDILQGVIAFLGWATMNSGPGWKPFLILFSQLAKSVTYELGLTRSPAEEQYFAICFKPWGGRHPQPKPRTLEERRALLSLWHITSMIASFIGKMDPLRWTLHMEESLETLEREKEHGQDEILATLVRIQLVTEEAHNLLVQDMMRSEESGQTPSWLHRKRLLDRLRAVRDGMTPSANASYVVQAQGYSAEVLVHSMGLFRPSMPEDQRVDAVYSCLRAVRSWYDIWFSVPLSETPSLPFHMYIQLSQTQIALYRVTTIDDPTWDKEIIRSTADLLVILDRTISRFEQMSSVYPMKTTGEDGTLFTKAAKIMKNIKASWEPELTQNLHGPPAPNSQQAAVGNSGGGSMGMAPGPAPATMPPGGPGMAAGGPAFVDPGSLDFTDLGWMTDVFGPWDFEKF</sequence>
<comment type="subcellular location">
    <subcellularLocation>
        <location evidence="1">Nucleus</location>
    </subcellularLocation>
</comment>
<dbReference type="GO" id="GO:0005634">
    <property type="term" value="C:nucleus"/>
    <property type="evidence" value="ECO:0007669"/>
    <property type="project" value="UniProtKB-SubCell"/>
</dbReference>
<dbReference type="InterPro" id="IPR036864">
    <property type="entry name" value="Zn2-C6_fun-type_DNA-bd_sf"/>
</dbReference>
<keyword evidence="3" id="KW-0238">DNA-binding</keyword>
<dbReference type="InterPro" id="IPR001138">
    <property type="entry name" value="Zn2Cys6_DnaBD"/>
</dbReference>
<keyword evidence="4" id="KW-0804">Transcription</keyword>
<name>A0A086SZ67_HAPC1</name>
<dbReference type="GO" id="GO:0008270">
    <property type="term" value="F:zinc ion binding"/>
    <property type="evidence" value="ECO:0007669"/>
    <property type="project" value="InterPro"/>
</dbReference>
<dbReference type="STRING" id="857340.A0A086SZ67"/>
<evidence type="ECO:0000256" key="5">
    <source>
        <dbReference type="ARBA" id="ARBA00023242"/>
    </source>
</evidence>
<feature type="region of interest" description="Disordered" evidence="6">
    <location>
        <begin position="136"/>
        <end position="161"/>
    </location>
</feature>
<dbReference type="PROSITE" id="PS00463">
    <property type="entry name" value="ZN2_CY6_FUNGAL_1"/>
    <property type="match status" value="1"/>
</dbReference>
<feature type="region of interest" description="Disordered" evidence="6">
    <location>
        <begin position="564"/>
        <end position="606"/>
    </location>
</feature>
<proteinExistence type="predicted"/>
<evidence type="ECO:0000256" key="6">
    <source>
        <dbReference type="SAM" id="MobiDB-lite"/>
    </source>
</evidence>
<feature type="region of interest" description="Disordered" evidence="6">
    <location>
        <begin position="92"/>
        <end position="123"/>
    </location>
</feature>
<keyword evidence="9" id="KW-1185">Reference proteome</keyword>
<accession>A0A086SZ67</accession>
<reference evidence="9" key="1">
    <citation type="journal article" date="2014" name="Genome Announc.">
        <title>Genome sequence and annotation of Acremonium chrysogenum, producer of the beta-lactam antibiotic cephalosporin C.</title>
        <authorList>
            <person name="Terfehr D."/>
            <person name="Dahlmann T.A."/>
            <person name="Specht T."/>
            <person name="Zadra I."/>
            <person name="Kuernsteiner H."/>
            <person name="Kueck U."/>
        </authorList>
    </citation>
    <scope>NUCLEOTIDE SEQUENCE [LARGE SCALE GENOMIC DNA]</scope>
    <source>
        <strain evidence="9">ATCC 11550 / CBS 779.69 / DSM 880 / IAM 14645 / JCM 23072 / IMI 49137</strain>
    </source>
</reference>
<dbReference type="EMBL" id="JPKY01000095">
    <property type="protein sequence ID" value="KFH42399.1"/>
    <property type="molecule type" value="Genomic_DNA"/>
</dbReference>
<feature type="region of interest" description="Disordered" evidence="6">
    <location>
        <begin position="1"/>
        <end position="22"/>
    </location>
</feature>
<evidence type="ECO:0000256" key="3">
    <source>
        <dbReference type="ARBA" id="ARBA00023125"/>
    </source>
</evidence>
<feature type="domain" description="Zn(2)-C6 fungal-type" evidence="7">
    <location>
        <begin position="25"/>
        <end position="55"/>
    </location>
</feature>
<dbReference type="InterPro" id="IPR051089">
    <property type="entry name" value="prtT"/>
</dbReference>
<feature type="compositionally biased region" description="Polar residues" evidence="6">
    <location>
        <begin position="143"/>
        <end position="161"/>
    </location>
</feature>
<evidence type="ECO:0000313" key="8">
    <source>
        <dbReference type="EMBL" id="KFH42399.1"/>
    </source>
</evidence>
<comment type="caution">
    <text evidence="8">The sequence shown here is derived from an EMBL/GenBank/DDBJ whole genome shotgun (WGS) entry which is preliminary data.</text>
</comment>
<dbReference type="OrthoDB" id="5226580at2759"/>
<evidence type="ECO:0000259" key="7">
    <source>
        <dbReference type="PROSITE" id="PS50048"/>
    </source>
</evidence>
<dbReference type="Proteomes" id="UP000029964">
    <property type="component" value="Unassembled WGS sequence"/>
</dbReference>
<dbReference type="PANTHER" id="PTHR31845">
    <property type="entry name" value="FINGER DOMAIN PROTEIN, PUTATIVE-RELATED"/>
    <property type="match status" value="1"/>
</dbReference>
<dbReference type="SUPFAM" id="SSF57701">
    <property type="entry name" value="Zn2/Cys6 DNA-binding domain"/>
    <property type="match status" value="1"/>
</dbReference>
<dbReference type="GO" id="GO:0000976">
    <property type="term" value="F:transcription cis-regulatory region binding"/>
    <property type="evidence" value="ECO:0007669"/>
    <property type="project" value="TreeGrafter"/>
</dbReference>
<evidence type="ECO:0000313" key="9">
    <source>
        <dbReference type="Proteomes" id="UP000029964"/>
    </source>
</evidence>
<dbReference type="GO" id="GO:0000981">
    <property type="term" value="F:DNA-binding transcription factor activity, RNA polymerase II-specific"/>
    <property type="evidence" value="ECO:0007669"/>
    <property type="project" value="InterPro"/>
</dbReference>
<evidence type="ECO:0000256" key="2">
    <source>
        <dbReference type="ARBA" id="ARBA00023015"/>
    </source>
</evidence>
<dbReference type="PROSITE" id="PS50048">
    <property type="entry name" value="ZN2_CY6_FUNGAL_2"/>
    <property type="match status" value="1"/>
</dbReference>
<evidence type="ECO:0000256" key="1">
    <source>
        <dbReference type="ARBA" id="ARBA00004123"/>
    </source>
</evidence>
<keyword evidence="5" id="KW-0539">Nucleus</keyword>
<evidence type="ECO:0000256" key="4">
    <source>
        <dbReference type="ARBA" id="ARBA00023163"/>
    </source>
</evidence>
<dbReference type="AlphaFoldDB" id="A0A086SZ67"/>
<dbReference type="Gene3D" id="4.10.240.10">
    <property type="entry name" value="Zn(2)-C6 fungal-type DNA-binding domain"/>
    <property type="match status" value="1"/>
</dbReference>
<keyword evidence="2" id="KW-0805">Transcription regulation</keyword>
<gene>
    <name evidence="8" type="ORF">ACRE_068660</name>
</gene>
<dbReference type="PANTHER" id="PTHR31845:SF32">
    <property type="entry name" value="MISCELLANEOUS ZN(II)2CYS6 TRANSCRIPTION FACTOR (EUROFUNG)-RELATED"/>
    <property type="match status" value="1"/>
</dbReference>
<feature type="compositionally biased region" description="Low complexity" evidence="6">
    <location>
        <begin position="8"/>
        <end position="17"/>
    </location>
</feature>
<dbReference type="HOGENOM" id="CLU_006524_7_0_1"/>
<protein>
    <recommendedName>
        <fullName evidence="7">Zn(2)-C6 fungal-type domain-containing protein</fullName>
    </recommendedName>
</protein>